<feature type="transmembrane region" description="Helical" evidence="1">
    <location>
        <begin position="62"/>
        <end position="94"/>
    </location>
</feature>
<evidence type="ECO:0000313" key="2">
    <source>
        <dbReference type="EMBL" id="OGY72483.1"/>
    </source>
</evidence>
<accession>A0A1G2A6F8</accession>
<sequence>MNTVQHVLKKYFIILFIGISVFWTIGAGLGATILPWVVITIVVIFERIFLKGAIKELVARSFFIYVALIIVLSILVTLILSVDGILFIIWFGIIGQACFFTCDPPILLFPFAPVFVLTGIIFIVLDLRARESIIARYKTQAALIIFGVIVLFTAKPIVNYLTQLRREARETTMLERDAGYFSQEYLESGTPSSSREFIYARDNQILVGTMDGNEPHVIAEFGLLPMNKIFLVSPGGTYFVLTRKSKDKRVDGIAEVRTVKDNILVMSITGTDIRQDELQRCKWSYDERFIACRYYGERSVKKQLVLFDVGRVLKINIYSEPYRYTDSEKRENFTWSDTTLDLFYDQEKKIYRLDNVKEMSESGFNIPAHRVSFSDLAPCFGAGVYQNGTIYCMTTTDDFSELSALSDNVFLERKDGLVIAQQVVQGGGLTTPVVINKAPFRLTAGYSVSTLYPIDDVYIGVYRIGENRPNDFFLVNINTGRINTPSITSIRRGRAIEEKVETQNIFFTASKGAVPVPYTGAR</sequence>
<dbReference type="AlphaFoldDB" id="A0A1G2A6F8"/>
<name>A0A1G2A6F8_9BACT</name>
<protein>
    <submittedName>
        <fullName evidence="2">Uncharacterized protein</fullName>
    </submittedName>
</protein>
<gene>
    <name evidence="2" type="ORF">A3H61_01085</name>
</gene>
<keyword evidence="1" id="KW-1133">Transmembrane helix</keyword>
<feature type="transmembrane region" description="Helical" evidence="1">
    <location>
        <begin position="141"/>
        <end position="161"/>
    </location>
</feature>
<organism evidence="2 3">
    <name type="scientific">Candidatus Jacksonbacteria bacterium RIFCSPLOWO2_02_FULL_44_20</name>
    <dbReference type="NCBI Taxonomy" id="1798460"/>
    <lineage>
        <taxon>Bacteria</taxon>
        <taxon>Candidatus Jacksoniibacteriota</taxon>
    </lineage>
</organism>
<reference evidence="2 3" key="1">
    <citation type="journal article" date="2016" name="Nat. Commun.">
        <title>Thousands of microbial genomes shed light on interconnected biogeochemical processes in an aquifer system.</title>
        <authorList>
            <person name="Anantharaman K."/>
            <person name="Brown C.T."/>
            <person name="Hug L.A."/>
            <person name="Sharon I."/>
            <person name="Castelle C.J."/>
            <person name="Probst A.J."/>
            <person name="Thomas B.C."/>
            <person name="Singh A."/>
            <person name="Wilkins M.J."/>
            <person name="Karaoz U."/>
            <person name="Brodie E.L."/>
            <person name="Williams K.H."/>
            <person name="Hubbard S.S."/>
            <person name="Banfield J.F."/>
        </authorList>
    </citation>
    <scope>NUCLEOTIDE SEQUENCE [LARGE SCALE GENOMIC DNA]</scope>
</reference>
<evidence type="ECO:0000256" key="1">
    <source>
        <dbReference type="SAM" id="Phobius"/>
    </source>
</evidence>
<keyword evidence="1" id="KW-0812">Transmembrane</keyword>
<evidence type="ECO:0000313" key="3">
    <source>
        <dbReference type="Proteomes" id="UP000178315"/>
    </source>
</evidence>
<feature type="transmembrane region" description="Helical" evidence="1">
    <location>
        <begin position="106"/>
        <end position="129"/>
    </location>
</feature>
<dbReference type="Proteomes" id="UP000178315">
    <property type="component" value="Unassembled WGS sequence"/>
</dbReference>
<keyword evidence="1" id="KW-0472">Membrane</keyword>
<dbReference type="EMBL" id="MHJU01000033">
    <property type="protein sequence ID" value="OGY72483.1"/>
    <property type="molecule type" value="Genomic_DNA"/>
</dbReference>
<proteinExistence type="predicted"/>
<feature type="transmembrane region" description="Helical" evidence="1">
    <location>
        <begin position="33"/>
        <end position="50"/>
    </location>
</feature>
<feature type="transmembrane region" description="Helical" evidence="1">
    <location>
        <begin position="7"/>
        <end position="27"/>
    </location>
</feature>
<comment type="caution">
    <text evidence="2">The sequence shown here is derived from an EMBL/GenBank/DDBJ whole genome shotgun (WGS) entry which is preliminary data.</text>
</comment>